<keyword evidence="7 12" id="KW-0482">Metalloprotease</keyword>
<evidence type="ECO:0000256" key="5">
    <source>
        <dbReference type="ARBA" id="ARBA00022801"/>
    </source>
</evidence>
<accession>A0ABY5DEV5</accession>
<keyword evidence="2" id="KW-0645">Protease</keyword>
<proteinExistence type="inferred from homology"/>
<feature type="domain" description="Peptidase M43 pregnancy-associated plasma-A" evidence="11">
    <location>
        <begin position="245"/>
        <end position="334"/>
    </location>
</feature>
<dbReference type="GO" id="GO:0008237">
    <property type="term" value="F:metallopeptidase activity"/>
    <property type="evidence" value="ECO:0007669"/>
    <property type="project" value="UniProtKB-KW"/>
</dbReference>
<keyword evidence="8" id="KW-1015">Disulfide bond</keyword>
<evidence type="ECO:0000256" key="2">
    <source>
        <dbReference type="ARBA" id="ARBA00022670"/>
    </source>
</evidence>
<feature type="chain" id="PRO_5046879698" evidence="10">
    <location>
        <begin position="24"/>
        <end position="346"/>
    </location>
</feature>
<protein>
    <submittedName>
        <fullName evidence="12">Zinc metalloprotease</fullName>
    </submittedName>
</protein>
<dbReference type="Proteomes" id="UP001055940">
    <property type="component" value="Chromosome"/>
</dbReference>
<evidence type="ECO:0000256" key="7">
    <source>
        <dbReference type="ARBA" id="ARBA00023049"/>
    </source>
</evidence>
<dbReference type="Gene3D" id="3.40.390.10">
    <property type="entry name" value="Collagenase (Catalytic Domain)"/>
    <property type="match status" value="1"/>
</dbReference>
<dbReference type="Pfam" id="PF05572">
    <property type="entry name" value="Peptidase_M43"/>
    <property type="match status" value="1"/>
</dbReference>
<sequence length="346" mass="37557">MIGRSPRGGSAATWSGLTLCALALTGLVATTLPEPADSQPPGPGSVAAFDDHCPPGQEPWAPDSADTAARESQNRVADPGAGTAEGVEVTPEQAAEYEEQLREALVAQRGRELAPPHTVPVVVHVISAEDGRGDVSDRRIRDQIDVLNRAFRGDYARGSEGTDTGFRFELSAVTRHADNVWFGDFNRHRDTIRSRLRQGGPETLNVYTTALDSGLLGYSTFPQNYANHPAQDGVVVAHDTLPGGERDRFNEGHTGTHEVGHWLGLFHTFQNGCQSPGDYVDDTPYEREAAAGCPKGRNTCPHLPGKDPVTNFMNYSDDLCMTHFTQGQARRMIDHWDAFRGDTARA</sequence>
<dbReference type="PANTHER" id="PTHR47466">
    <property type="match status" value="1"/>
</dbReference>
<name>A0ABY5DEV5_9ACTN</name>
<keyword evidence="5" id="KW-0378">Hydrolase</keyword>
<feature type="signal peptide" evidence="10">
    <location>
        <begin position="1"/>
        <end position="23"/>
    </location>
</feature>
<feature type="region of interest" description="Disordered" evidence="9">
    <location>
        <begin position="32"/>
        <end position="89"/>
    </location>
</feature>
<evidence type="ECO:0000256" key="6">
    <source>
        <dbReference type="ARBA" id="ARBA00022833"/>
    </source>
</evidence>
<evidence type="ECO:0000256" key="10">
    <source>
        <dbReference type="SAM" id="SignalP"/>
    </source>
</evidence>
<keyword evidence="6" id="KW-0862">Zinc</keyword>
<dbReference type="EMBL" id="CP099837">
    <property type="protein sequence ID" value="USY21560.1"/>
    <property type="molecule type" value="Genomic_DNA"/>
</dbReference>
<keyword evidence="3" id="KW-0479">Metal-binding</keyword>
<organism evidence="12 13">
    <name type="scientific">Nocardiopsis exhalans</name>
    <dbReference type="NCBI Taxonomy" id="163604"/>
    <lineage>
        <taxon>Bacteria</taxon>
        <taxon>Bacillati</taxon>
        <taxon>Actinomycetota</taxon>
        <taxon>Actinomycetes</taxon>
        <taxon>Streptosporangiales</taxon>
        <taxon>Nocardiopsidaceae</taxon>
        <taxon>Nocardiopsis</taxon>
    </lineage>
</organism>
<dbReference type="CDD" id="cd04275">
    <property type="entry name" value="ZnMc_pappalysin_like"/>
    <property type="match status" value="1"/>
</dbReference>
<dbReference type="InterPro" id="IPR024079">
    <property type="entry name" value="MetalloPept_cat_dom_sf"/>
</dbReference>
<keyword evidence="13" id="KW-1185">Reference proteome</keyword>
<evidence type="ECO:0000256" key="3">
    <source>
        <dbReference type="ARBA" id="ARBA00022723"/>
    </source>
</evidence>
<evidence type="ECO:0000256" key="9">
    <source>
        <dbReference type="SAM" id="MobiDB-lite"/>
    </source>
</evidence>
<dbReference type="SUPFAM" id="SSF55486">
    <property type="entry name" value="Metalloproteases ('zincins'), catalytic domain"/>
    <property type="match status" value="1"/>
</dbReference>
<evidence type="ECO:0000313" key="13">
    <source>
        <dbReference type="Proteomes" id="UP001055940"/>
    </source>
</evidence>
<keyword evidence="4 10" id="KW-0732">Signal</keyword>
<reference evidence="12" key="1">
    <citation type="submission" date="2022-06" db="EMBL/GenBank/DDBJ databases">
        <authorList>
            <person name="Ping M."/>
        </authorList>
    </citation>
    <scope>NUCLEOTIDE SEQUENCE</scope>
    <source>
        <strain evidence="12">JCM11759T</strain>
    </source>
</reference>
<evidence type="ECO:0000259" key="11">
    <source>
        <dbReference type="Pfam" id="PF05572"/>
    </source>
</evidence>
<gene>
    <name evidence="12" type="ORF">NE857_08120</name>
</gene>
<evidence type="ECO:0000256" key="1">
    <source>
        <dbReference type="ARBA" id="ARBA00008721"/>
    </source>
</evidence>
<evidence type="ECO:0000313" key="12">
    <source>
        <dbReference type="EMBL" id="USY21560.1"/>
    </source>
</evidence>
<evidence type="ECO:0000256" key="8">
    <source>
        <dbReference type="ARBA" id="ARBA00023157"/>
    </source>
</evidence>
<evidence type="ECO:0000256" key="4">
    <source>
        <dbReference type="ARBA" id="ARBA00022729"/>
    </source>
</evidence>
<dbReference type="RefSeq" id="WP_254420424.1">
    <property type="nucleotide sequence ID" value="NZ_BAAAJB010000004.1"/>
</dbReference>
<dbReference type="InterPro" id="IPR008754">
    <property type="entry name" value="Peptidase_M43"/>
</dbReference>
<comment type="similarity">
    <text evidence="1">Belongs to the peptidase M43B family.</text>
</comment>
<dbReference type="PANTHER" id="PTHR47466:SF1">
    <property type="entry name" value="METALLOPROTEASE MEP1 (AFU_ORTHOLOGUE AFUA_1G07730)-RELATED"/>
    <property type="match status" value="1"/>
</dbReference>